<evidence type="ECO:0000259" key="1">
    <source>
        <dbReference type="Pfam" id="PF03968"/>
    </source>
</evidence>
<keyword evidence="3" id="KW-1185">Reference proteome</keyword>
<dbReference type="RefSeq" id="WP_004653152.1">
    <property type="nucleotide sequence ID" value="NZ_KB849179.1"/>
</dbReference>
<comment type="caution">
    <text evidence="2">The sequence shown here is derived from an EMBL/GenBank/DDBJ whole genome shotgun (WGS) entry which is preliminary data.</text>
</comment>
<dbReference type="EMBL" id="APOI01000008">
    <property type="protein sequence ID" value="ENU24822.1"/>
    <property type="molecule type" value="Genomic_DNA"/>
</dbReference>
<evidence type="ECO:0000313" key="2">
    <source>
        <dbReference type="EMBL" id="ENU24822.1"/>
    </source>
</evidence>
<evidence type="ECO:0000313" key="3">
    <source>
        <dbReference type="Proteomes" id="UP000013034"/>
    </source>
</evidence>
<gene>
    <name evidence="2" type="ORF">F993_01070</name>
</gene>
<accession>A0ABP2TR37</accession>
<name>A0ABP2TR37_9GAMM</name>
<dbReference type="Proteomes" id="UP000013034">
    <property type="component" value="Unassembled WGS sequence"/>
</dbReference>
<protein>
    <submittedName>
        <fullName evidence="2">Lipopolysaccharide transport periplasmic protein LptA</fullName>
    </submittedName>
</protein>
<dbReference type="Pfam" id="PF03968">
    <property type="entry name" value="LptD_N"/>
    <property type="match status" value="1"/>
</dbReference>
<feature type="domain" description="Organic solvent tolerance-like N-terminal" evidence="1">
    <location>
        <begin position="25"/>
        <end position="87"/>
    </location>
</feature>
<dbReference type="Gene3D" id="2.60.450.10">
    <property type="entry name" value="Lipopolysaccharide (LPS) transport protein A like domain"/>
    <property type="match status" value="1"/>
</dbReference>
<reference evidence="2 3" key="1">
    <citation type="submission" date="2013-02" db="EMBL/GenBank/DDBJ databases">
        <title>The Genome Sequence of Acinetobacter sp. NIPH 809.</title>
        <authorList>
            <consortium name="The Broad Institute Genome Sequencing Platform"/>
            <consortium name="The Broad Institute Genome Sequencing Center for Infectious Disease"/>
            <person name="Cerqueira G."/>
            <person name="Feldgarden M."/>
            <person name="Courvalin P."/>
            <person name="Perichon B."/>
            <person name="Grillot-Courvalin C."/>
            <person name="Clermont D."/>
            <person name="Rocha E."/>
            <person name="Yoon E.-J."/>
            <person name="Nemec A."/>
            <person name="Walker B."/>
            <person name="Young S.K."/>
            <person name="Zeng Q."/>
            <person name="Gargeya S."/>
            <person name="Fitzgerald M."/>
            <person name="Haas B."/>
            <person name="Abouelleil A."/>
            <person name="Alvarado L."/>
            <person name="Arachchi H.M."/>
            <person name="Berlin A.M."/>
            <person name="Chapman S.B."/>
            <person name="Dewar J."/>
            <person name="Goldberg J."/>
            <person name="Griggs A."/>
            <person name="Gujja S."/>
            <person name="Hansen M."/>
            <person name="Howarth C."/>
            <person name="Imamovic A."/>
            <person name="Larimer J."/>
            <person name="McCowan C."/>
            <person name="Murphy C."/>
            <person name="Neiman D."/>
            <person name="Pearson M."/>
            <person name="Priest M."/>
            <person name="Roberts A."/>
            <person name="Saif S."/>
            <person name="Shea T."/>
            <person name="Sisk P."/>
            <person name="Sykes S."/>
            <person name="Wortman J."/>
            <person name="Nusbaum C."/>
            <person name="Birren B."/>
        </authorList>
    </citation>
    <scope>NUCLEOTIDE SEQUENCE [LARGE SCALE GENOMIC DNA]</scope>
    <source>
        <strain evidence="2 3">NIPH 809</strain>
    </source>
</reference>
<dbReference type="InterPro" id="IPR005653">
    <property type="entry name" value="OstA-like_N"/>
</dbReference>
<proteinExistence type="predicted"/>
<sequence length="100" mass="11054">MASLLISCRSIFAIESDFQQSIYLEAENTRYSPNQNTFSAANIQISQGTIDIQAAKAVSTLRNGQPHQITLTGSPVKFQQKVSEAKQMVPVFQPKHSDII</sequence>
<organism evidence="2 3">
    <name type="scientific">Acinetobacter proteolyticus</name>
    <dbReference type="NCBI Taxonomy" id="1776741"/>
    <lineage>
        <taxon>Bacteria</taxon>
        <taxon>Pseudomonadati</taxon>
        <taxon>Pseudomonadota</taxon>
        <taxon>Gammaproteobacteria</taxon>
        <taxon>Moraxellales</taxon>
        <taxon>Moraxellaceae</taxon>
        <taxon>Acinetobacter</taxon>
    </lineage>
</organism>